<evidence type="ECO:0000313" key="1">
    <source>
        <dbReference type="EMBL" id="BCS83315.1"/>
    </source>
</evidence>
<protein>
    <submittedName>
        <fullName evidence="1">Uncharacterized protein</fullName>
    </submittedName>
</protein>
<dbReference type="GeneID" id="80558520"/>
<sequence length="725" mass="85788">MDCDIINVFNFGRNIKQVENININDDSLDLKFPKRTIVDISTDTFIKIIFQDNNNYYLFLNYVNALDFYLNYYVNINLACSNSLPLNGDEHIDVYFKGGNVMNYHFTTMIEDSRLKELFGMYFKKSDFDFSVDIHTTTDNRFNDLKKHAYPWIIDFLCETTRLFNEYLESIAKGKIKILHMDPKFLSTFKNDTDTFKFMEIRDTVKDIISHPRFKLLKEIIDGYIKINGVKHIPFISNIDVIGKYIRVNFNSDIIQFIPKSEGLYKLNYTPYILNDINKFIMNYNEYIIQDLIQTYYELHKTSKYYACLLYPYYKHVIGPILEHEIEYPNLINKVITYNFSLIQQSNFYTDEKLKTMTKLIKESISMLPDTYYEKNTENPPNENEETNPKAFIKYKITSNNNSQISLDPTNNFIVYNNFENHNPLSTLNFGKDLHSINDKSIKNNIHYVSGNLLIKNTLGNRQVVDFDLFRIKFNLVALDFVSENDYLVDKFKIPSEFIDVSVTTIDSNVYNEDHEIFIMPIDLENIKLPNIPVKSHSYTYFIGDLIRILFTDSNFFPWLKGKYEKRIKRLLLLLNLYDGLHHTNNLDIIYNLASDIKYNMTNTDNEHDITKYSASKVHLDSYKEYTNIFDLVYINDNYKLVKQPIKMLLIVSEIFKRNDALEIINHFRKYLKLTPIKNLGNLKQDFIKFLDEIINTYHDIKPINNSISNKNNITKKRNFSKLKK</sequence>
<name>A0ABM7NT21_9VIRU</name>
<accession>A0ABM7NT21</accession>
<dbReference type="Pfam" id="PF19169">
    <property type="entry name" value="DUF5851"/>
    <property type="match status" value="1"/>
</dbReference>
<reference evidence="1 2" key="1">
    <citation type="submission" date="2021-02" db="EMBL/GenBank/DDBJ databases">
        <title>Cotonvirus japonicus, which uses Golgi apparatus of host cells for its virion factory, phylogenetically links tailed tupanvirus and icosahedral mimivirus.</title>
        <authorList>
            <person name="Takahashi H."/>
            <person name="Fukaya S."/>
            <person name="Song C."/>
            <person name="Murata K."/>
            <person name="Takemura M."/>
        </authorList>
    </citation>
    <scope>NUCLEOTIDE SEQUENCE [LARGE SCALE GENOMIC DNA]</scope>
</reference>
<dbReference type="EMBL" id="AP024483">
    <property type="protein sequence ID" value="BCS83315.1"/>
    <property type="molecule type" value="Genomic_DNA"/>
</dbReference>
<keyword evidence="2" id="KW-1185">Reference proteome</keyword>
<proteinExistence type="predicted"/>
<dbReference type="InterPro" id="IPR043881">
    <property type="entry name" value="DUF5851"/>
</dbReference>
<dbReference type="Proteomes" id="UP001321479">
    <property type="component" value="Segment"/>
</dbReference>
<evidence type="ECO:0000313" key="2">
    <source>
        <dbReference type="Proteomes" id="UP001321479"/>
    </source>
</evidence>
<dbReference type="RefSeq" id="YP_010841923.1">
    <property type="nucleotide sequence ID" value="NC_079139.1"/>
</dbReference>
<organism evidence="1 2">
    <name type="scientific">Cotonvirus japonicus</name>
    <dbReference type="NCBI Taxonomy" id="2811091"/>
    <lineage>
        <taxon>Viruses</taxon>
        <taxon>Varidnaviria</taxon>
        <taxon>Bamfordvirae</taxon>
        <taxon>Nucleocytoviricota</taxon>
        <taxon>Megaviricetes</taxon>
        <taxon>Imitervirales</taxon>
        <taxon>Mimiviridae</taxon>
        <taxon>Megamimivirinae</taxon>
        <taxon>Cotonvirus</taxon>
        <taxon>Cotonvirus japonicum</taxon>
    </lineage>
</organism>